<evidence type="ECO:0000313" key="2">
    <source>
        <dbReference type="Proteomes" id="UP000753908"/>
    </source>
</evidence>
<organism evidence="1 2">
    <name type="scientific">Symplocastrum torsivum CPER-KK1</name>
    <dbReference type="NCBI Taxonomy" id="450513"/>
    <lineage>
        <taxon>Bacteria</taxon>
        <taxon>Bacillati</taxon>
        <taxon>Cyanobacteriota</taxon>
        <taxon>Cyanophyceae</taxon>
        <taxon>Oscillatoriophycideae</taxon>
        <taxon>Oscillatoriales</taxon>
        <taxon>Microcoleaceae</taxon>
        <taxon>Symplocastrum</taxon>
    </lineage>
</organism>
<dbReference type="AlphaFoldDB" id="A0A951PMV5"/>
<evidence type="ECO:0000313" key="1">
    <source>
        <dbReference type="EMBL" id="MBW4546026.1"/>
    </source>
</evidence>
<reference evidence="1" key="2">
    <citation type="journal article" date="2022" name="Microbiol. Resour. Announc.">
        <title>Metagenome Sequencing to Explore Phylogenomics of Terrestrial Cyanobacteria.</title>
        <authorList>
            <person name="Ward R.D."/>
            <person name="Stajich J.E."/>
            <person name="Johansen J.R."/>
            <person name="Huntemann M."/>
            <person name="Clum A."/>
            <person name="Foster B."/>
            <person name="Foster B."/>
            <person name="Roux S."/>
            <person name="Palaniappan K."/>
            <person name="Varghese N."/>
            <person name="Mukherjee S."/>
            <person name="Reddy T.B.K."/>
            <person name="Daum C."/>
            <person name="Copeland A."/>
            <person name="Chen I.A."/>
            <person name="Ivanova N.N."/>
            <person name="Kyrpides N.C."/>
            <person name="Shapiro N."/>
            <person name="Eloe-Fadrosh E.A."/>
            <person name="Pietrasiak N."/>
        </authorList>
    </citation>
    <scope>NUCLEOTIDE SEQUENCE</scope>
    <source>
        <strain evidence="1">CPER-KK1</strain>
    </source>
</reference>
<gene>
    <name evidence="1" type="ORF">KME25_16495</name>
</gene>
<reference evidence="1" key="1">
    <citation type="submission" date="2021-05" db="EMBL/GenBank/DDBJ databases">
        <authorList>
            <person name="Pietrasiak N."/>
            <person name="Ward R."/>
            <person name="Stajich J.E."/>
            <person name="Kurbessoian T."/>
        </authorList>
    </citation>
    <scope>NUCLEOTIDE SEQUENCE</scope>
    <source>
        <strain evidence="1">CPER-KK1</strain>
    </source>
</reference>
<name>A0A951PMV5_9CYAN</name>
<accession>A0A951PMV5</accession>
<comment type="caution">
    <text evidence="1">The sequence shown here is derived from an EMBL/GenBank/DDBJ whole genome shotgun (WGS) entry which is preliminary data.</text>
</comment>
<sequence>MNLLRSRLQRLTEQLPDLIEQLPDESLEDAWTVLQPLYYDLYMLGAMHEARRNVRPGDLLTREEALRMLWFP</sequence>
<protein>
    <submittedName>
        <fullName evidence="1">Uncharacterized protein</fullName>
    </submittedName>
</protein>
<dbReference type="Proteomes" id="UP000753908">
    <property type="component" value="Unassembled WGS sequence"/>
</dbReference>
<dbReference type="EMBL" id="JAHHIF010000020">
    <property type="protein sequence ID" value="MBW4546026.1"/>
    <property type="molecule type" value="Genomic_DNA"/>
</dbReference>
<proteinExistence type="predicted"/>